<dbReference type="Pfam" id="PF01628">
    <property type="entry name" value="HrcA"/>
    <property type="match status" value="1"/>
</dbReference>
<dbReference type="InterPro" id="IPR002571">
    <property type="entry name" value="HrcA"/>
</dbReference>
<dbReference type="InterPro" id="IPR036390">
    <property type="entry name" value="WH_DNA-bd_sf"/>
</dbReference>
<sequence length="224" mass="25245">MESRPAQILKLVIEEYIRTAEPIGSGQIEAMGVLDVSAPTIRNELRELEETGYLTHPHTSAGRIPTEMGYEYYLTHLVEKNLPSKKLQEEIVELHALADGEQRMKNIAKYIAEVGSGAVIVAFDPHRIYYTGISYLFSAPEFQNVAHTIKVSSLFDHCEQHIQEFFDGMDENQLRVFVGGRNPMGSVCSTVAFRSGENIFALVGPMRMNYSKNIALLEFIQNLF</sequence>
<dbReference type="SUPFAM" id="SSF55781">
    <property type="entry name" value="GAF domain-like"/>
    <property type="match status" value="1"/>
</dbReference>
<dbReference type="InterPro" id="IPR036388">
    <property type="entry name" value="WH-like_DNA-bd_sf"/>
</dbReference>
<dbReference type="PANTHER" id="PTHR34824">
    <property type="entry name" value="HEAT-INDUCIBLE TRANSCRIPTION REPRESSOR HRCA"/>
    <property type="match status" value="1"/>
</dbReference>
<organism evidence="6 7">
    <name type="scientific">Candidatus Magasanikbacteria bacterium RIFCSPHIGHO2_02_FULL_41_13</name>
    <dbReference type="NCBI Taxonomy" id="1798676"/>
    <lineage>
        <taxon>Bacteria</taxon>
        <taxon>Candidatus Magasanikiibacteriota</taxon>
    </lineage>
</organism>
<keyword evidence="1" id="KW-0678">Repressor</keyword>
<reference evidence="6 7" key="1">
    <citation type="journal article" date="2016" name="Nat. Commun.">
        <title>Thousands of microbial genomes shed light on interconnected biogeochemical processes in an aquifer system.</title>
        <authorList>
            <person name="Anantharaman K."/>
            <person name="Brown C.T."/>
            <person name="Hug L.A."/>
            <person name="Sharon I."/>
            <person name="Castelle C.J."/>
            <person name="Probst A.J."/>
            <person name="Thomas B.C."/>
            <person name="Singh A."/>
            <person name="Wilkins M.J."/>
            <person name="Karaoz U."/>
            <person name="Brodie E.L."/>
            <person name="Williams K.H."/>
            <person name="Hubbard S.S."/>
            <person name="Banfield J.F."/>
        </authorList>
    </citation>
    <scope>NUCLEOTIDE SEQUENCE [LARGE SCALE GENOMIC DNA]</scope>
</reference>
<dbReference type="GO" id="GO:0003677">
    <property type="term" value="F:DNA binding"/>
    <property type="evidence" value="ECO:0007669"/>
    <property type="project" value="InterPro"/>
</dbReference>
<proteinExistence type="predicted"/>
<evidence type="ECO:0000259" key="5">
    <source>
        <dbReference type="Pfam" id="PF01628"/>
    </source>
</evidence>
<keyword evidence="4" id="KW-0804">Transcription</keyword>
<evidence type="ECO:0000256" key="2">
    <source>
        <dbReference type="ARBA" id="ARBA00023015"/>
    </source>
</evidence>
<keyword evidence="2" id="KW-0805">Transcription regulation</keyword>
<dbReference type="Gene3D" id="3.30.450.40">
    <property type="match status" value="1"/>
</dbReference>
<dbReference type="STRING" id="1798676.A3B90_02265"/>
<dbReference type="Proteomes" id="UP000178742">
    <property type="component" value="Unassembled WGS sequence"/>
</dbReference>
<feature type="domain" description="Heat-inducible transcription repressor HrcA C-terminal" evidence="5">
    <location>
        <begin position="77"/>
        <end position="214"/>
    </location>
</feature>
<dbReference type="SUPFAM" id="SSF46785">
    <property type="entry name" value="Winged helix' DNA-binding domain"/>
    <property type="match status" value="1"/>
</dbReference>
<evidence type="ECO:0000313" key="7">
    <source>
        <dbReference type="Proteomes" id="UP000178742"/>
    </source>
</evidence>
<accession>A0A1F6M3V1</accession>
<dbReference type="PANTHER" id="PTHR34824:SF1">
    <property type="entry name" value="HEAT-INDUCIBLE TRANSCRIPTION REPRESSOR HRCA"/>
    <property type="match status" value="1"/>
</dbReference>
<dbReference type="GO" id="GO:0045892">
    <property type="term" value="P:negative regulation of DNA-templated transcription"/>
    <property type="evidence" value="ECO:0007669"/>
    <property type="project" value="TreeGrafter"/>
</dbReference>
<evidence type="ECO:0000256" key="1">
    <source>
        <dbReference type="ARBA" id="ARBA00022491"/>
    </source>
</evidence>
<protein>
    <recommendedName>
        <fullName evidence="5">Heat-inducible transcription repressor HrcA C-terminal domain-containing protein</fullName>
    </recommendedName>
</protein>
<dbReference type="EMBL" id="MFPX01000022">
    <property type="protein sequence ID" value="OGH66258.1"/>
    <property type="molecule type" value="Genomic_DNA"/>
</dbReference>
<evidence type="ECO:0000313" key="6">
    <source>
        <dbReference type="EMBL" id="OGH66258.1"/>
    </source>
</evidence>
<dbReference type="Gene3D" id="1.10.10.10">
    <property type="entry name" value="Winged helix-like DNA-binding domain superfamily/Winged helix DNA-binding domain"/>
    <property type="match status" value="1"/>
</dbReference>
<dbReference type="InterPro" id="IPR021153">
    <property type="entry name" value="HrcA_C"/>
</dbReference>
<comment type="caution">
    <text evidence="6">The sequence shown here is derived from an EMBL/GenBank/DDBJ whole genome shotgun (WGS) entry which is preliminary data.</text>
</comment>
<dbReference type="InterPro" id="IPR029016">
    <property type="entry name" value="GAF-like_dom_sf"/>
</dbReference>
<dbReference type="AlphaFoldDB" id="A0A1F6M3V1"/>
<name>A0A1F6M3V1_9BACT</name>
<evidence type="ECO:0000256" key="4">
    <source>
        <dbReference type="ARBA" id="ARBA00023163"/>
    </source>
</evidence>
<evidence type="ECO:0000256" key="3">
    <source>
        <dbReference type="ARBA" id="ARBA00023016"/>
    </source>
</evidence>
<keyword evidence="3" id="KW-0346">Stress response</keyword>
<gene>
    <name evidence="6" type="ORF">A3B90_02265</name>
</gene>